<comment type="caution">
    <text evidence="1">The sequence shown here is derived from an EMBL/GenBank/DDBJ whole genome shotgun (WGS) entry which is preliminary data.</text>
</comment>
<evidence type="ECO:0000313" key="1">
    <source>
        <dbReference type="EMBL" id="KAH7974122.1"/>
    </source>
</evidence>
<protein>
    <submittedName>
        <fullName evidence="1">Uncharacterized protein</fullName>
    </submittedName>
</protein>
<name>A0ACB8DN88_DERSI</name>
<reference evidence="1" key="1">
    <citation type="submission" date="2020-05" db="EMBL/GenBank/DDBJ databases">
        <title>Large-scale comparative analyses of tick genomes elucidate their genetic diversity and vector capacities.</title>
        <authorList>
            <person name="Jia N."/>
            <person name="Wang J."/>
            <person name="Shi W."/>
            <person name="Du L."/>
            <person name="Sun Y."/>
            <person name="Zhan W."/>
            <person name="Jiang J."/>
            <person name="Wang Q."/>
            <person name="Zhang B."/>
            <person name="Ji P."/>
            <person name="Sakyi L.B."/>
            <person name="Cui X."/>
            <person name="Yuan T."/>
            <person name="Jiang B."/>
            <person name="Yang W."/>
            <person name="Lam T.T.-Y."/>
            <person name="Chang Q."/>
            <person name="Ding S."/>
            <person name="Wang X."/>
            <person name="Zhu J."/>
            <person name="Ruan X."/>
            <person name="Zhao L."/>
            <person name="Wei J."/>
            <person name="Que T."/>
            <person name="Du C."/>
            <person name="Cheng J."/>
            <person name="Dai P."/>
            <person name="Han X."/>
            <person name="Huang E."/>
            <person name="Gao Y."/>
            <person name="Liu J."/>
            <person name="Shao H."/>
            <person name="Ye R."/>
            <person name="Li L."/>
            <person name="Wei W."/>
            <person name="Wang X."/>
            <person name="Wang C."/>
            <person name="Yang T."/>
            <person name="Huo Q."/>
            <person name="Li W."/>
            <person name="Guo W."/>
            <person name="Chen H."/>
            <person name="Zhou L."/>
            <person name="Ni X."/>
            <person name="Tian J."/>
            <person name="Zhou Y."/>
            <person name="Sheng Y."/>
            <person name="Liu T."/>
            <person name="Pan Y."/>
            <person name="Xia L."/>
            <person name="Li J."/>
            <person name="Zhao F."/>
            <person name="Cao W."/>
        </authorList>
    </citation>
    <scope>NUCLEOTIDE SEQUENCE</scope>
    <source>
        <strain evidence="1">Dsil-2018</strain>
    </source>
</reference>
<sequence length="315" mass="34941">MRPTPKPSLPPRNMSKPILVEFDEIQQKSVTSLRAVLVLDVSGSMKAHKRLEILKDALDSFLLNLLDDFIMLAIVTFSTVAKVQHPMTAVNLQTVQGFRDAVKDMSLDAQTCIGCGLRRAIEVLNTSSETPEGAIIVVFTDGEENKQPYIHDVWPQLLASKVEVVTMAMGDKAEEKLEKLAAETKGQSYFFPDRVENTLRTYIEGVNSQAHEFTYHPPIWKFEENGNRSEEDELRAGGTGAGGKKTKEIKCFVENVRWSSSGEAMVQEGRVRRSGRPLRSLLLQPSDQGVPARARCAGLFRGQIRALLSGSKVIV</sequence>
<accession>A0ACB8DN88</accession>
<dbReference type="EMBL" id="CM023479">
    <property type="protein sequence ID" value="KAH7974122.1"/>
    <property type="molecule type" value="Genomic_DNA"/>
</dbReference>
<gene>
    <name evidence="1" type="ORF">HPB49_010210</name>
</gene>
<evidence type="ECO:0000313" key="2">
    <source>
        <dbReference type="Proteomes" id="UP000821865"/>
    </source>
</evidence>
<keyword evidence="2" id="KW-1185">Reference proteome</keyword>
<organism evidence="1 2">
    <name type="scientific">Dermacentor silvarum</name>
    <name type="common">Tick</name>
    <dbReference type="NCBI Taxonomy" id="543639"/>
    <lineage>
        <taxon>Eukaryota</taxon>
        <taxon>Metazoa</taxon>
        <taxon>Ecdysozoa</taxon>
        <taxon>Arthropoda</taxon>
        <taxon>Chelicerata</taxon>
        <taxon>Arachnida</taxon>
        <taxon>Acari</taxon>
        <taxon>Parasitiformes</taxon>
        <taxon>Ixodida</taxon>
        <taxon>Ixodoidea</taxon>
        <taxon>Ixodidae</taxon>
        <taxon>Rhipicephalinae</taxon>
        <taxon>Dermacentor</taxon>
    </lineage>
</organism>
<proteinExistence type="predicted"/>
<dbReference type="Proteomes" id="UP000821865">
    <property type="component" value="Chromosome 10"/>
</dbReference>